<evidence type="ECO:0000313" key="3">
    <source>
        <dbReference type="EMBL" id="SDM58327.1"/>
    </source>
</evidence>
<dbReference type="PANTHER" id="PTHR43698">
    <property type="entry name" value="RIBD C-TERMINAL DOMAIN CONTAINING PROTEIN"/>
    <property type="match status" value="1"/>
</dbReference>
<evidence type="ECO:0000313" key="4">
    <source>
        <dbReference type="Proteomes" id="UP000198901"/>
    </source>
</evidence>
<dbReference type="OrthoDB" id="9802489at2"/>
<keyword evidence="4" id="KW-1185">Reference proteome</keyword>
<protein>
    <submittedName>
        <fullName evidence="3">Cupin domain protein</fullName>
    </submittedName>
</protein>
<dbReference type="Gene3D" id="2.60.120.10">
    <property type="entry name" value="Jelly Rolls"/>
    <property type="match status" value="1"/>
</dbReference>
<dbReference type="Pfam" id="PF07883">
    <property type="entry name" value="Cupin_2"/>
    <property type="match status" value="1"/>
</dbReference>
<reference evidence="3 4" key="1">
    <citation type="submission" date="2016-10" db="EMBL/GenBank/DDBJ databases">
        <authorList>
            <person name="de Groot N.N."/>
        </authorList>
    </citation>
    <scope>NUCLEOTIDE SEQUENCE [LARGE SCALE GENOMIC DNA]</scope>
    <source>
        <strain evidence="3 4">DSM 21668</strain>
    </source>
</reference>
<dbReference type="InterPro" id="IPR013096">
    <property type="entry name" value="Cupin_2"/>
</dbReference>
<dbReference type="InterPro" id="IPR014710">
    <property type="entry name" value="RmlC-like_jellyroll"/>
</dbReference>
<dbReference type="EMBL" id="FNGS01000007">
    <property type="protein sequence ID" value="SDM58327.1"/>
    <property type="molecule type" value="Genomic_DNA"/>
</dbReference>
<evidence type="ECO:0000256" key="1">
    <source>
        <dbReference type="SAM" id="SignalP"/>
    </source>
</evidence>
<dbReference type="PANTHER" id="PTHR43698:SF1">
    <property type="entry name" value="BLL4564 PROTEIN"/>
    <property type="match status" value="1"/>
</dbReference>
<organism evidence="3 4">
    <name type="scientific">Siphonobacter aquaeclarae</name>
    <dbReference type="NCBI Taxonomy" id="563176"/>
    <lineage>
        <taxon>Bacteria</taxon>
        <taxon>Pseudomonadati</taxon>
        <taxon>Bacteroidota</taxon>
        <taxon>Cytophagia</taxon>
        <taxon>Cytophagales</taxon>
        <taxon>Cytophagaceae</taxon>
        <taxon>Siphonobacter</taxon>
    </lineage>
</organism>
<feature type="signal peptide" evidence="1">
    <location>
        <begin position="1"/>
        <end position="22"/>
    </location>
</feature>
<feature type="chain" id="PRO_5011627013" evidence="1">
    <location>
        <begin position="23"/>
        <end position="152"/>
    </location>
</feature>
<sequence>MNKTFCAALLPALLLSICMEHPQQPEGATAAPSDYFTGTAWVKPLVPAGTAADCVVSDVTFEPGARNNWHTHPNGQILVVTAGTGYYQEKGKPIQLLHPGDAVDIAPDVVHWHGAAPDSRFTHIAINPNASKGGAVVWLGRVTEEEYNDYKP</sequence>
<dbReference type="AlphaFoldDB" id="A0A1G9UEF4"/>
<keyword evidence="1" id="KW-0732">Signal</keyword>
<proteinExistence type="predicted"/>
<name>A0A1G9UEF4_9BACT</name>
<feature type="domain" description="Cupin type-2" evidence="2">
    <location>
        <begin position="59"/>
        <end position="117"/>
    </location>
</feature>
<dbReference type="InterPro" id="IPR047263">
    <property type="entry name" value="HNL-like_cupin"/>
</dbReference>
<dbReference type="SUPFAM" id="SSF51182">
    <property type="entry name" value="RmlC-like cupins"/>
    <property type="match status" value="1"/>
</dbReference>
<accession>A0A1G9UEF4</accession>
<dbReference type="CDD" id="cd02233">
    <property type="entry name" value="cupin_HNL-like"/>
    <property type="match status" value="1"/>
</dbReference>
<dbReference type="Proteomes" id="UP000198901">
    <property type="component" value="Unassembled WGS sequence"/>
</dbReference>
<evidence type="ECO:0000259" key="2">
    <source>
        <dbReference type="Pfam" id="PF07883"/>
    </source>
</evidence>
<dbReference type="InterPro" id="IPR011051">
    <property type="entry name" value="RmlC_Cupin_sf"/>
</dbReference>
<gene>
    <name evidence="3" type="ORF">SAMN04488090_3788</name>
</gene>
<dbReference type="STRING" id="563176.SAMN04488090_3788"/>